<evidence type="ECO:0000256" key="1">
    <source>
        <dbReference type="ARBA" id="ARBA00006485"/>
    </source>
</evidence>
<dbReference type="AlphaFoldDB" id="A0A9P0A4N7"/>
<name>A0A9P0A4N7_BEMTA</name>
<dbReference type="InterPro" id="IPR017441">
    <property type="entry name" value="Protein_kinase_ATP_BS"/>
</dbReference>
<accession>A0A9P0A4N7</accession>
<dbReference type="SMART" id="SM00220">
    <property type="entry name" value="S_TKc"/>
    <property type="match status" value="1"/>
</dbReference>
<dbReference type="InterPro" id="IPR008271">
    <property type="entry name" value="Ser/Thr_kinase_AS"/>
</dbReference>
<dbReference type="PROSITE" id="PS00107">
    <property type="entry name" value="PROTEIN_KINASE_ATP"/>
    <property type="match status" value="1"/>
</dbReference>
<feature type="domain" description="Protein kinase" evidence="15">
    <location>
        <begin position="4"/>
        <end position="293"/>
    </location>
</feature>
<keyword evidence="3 14" id="KW-0723">Serine/threonine-protein kinase</keyword>
<organism evidence="16 17">
    <name type="scientific">Bemisia tabaci</name>
    <name type="common">Sweetpotato whitefly</name>
    <name type="synonym">Aleurodes tabaci</name>
    <dbReference type="NCBI Taxonomy" id="7038"/>
    <lineage>
        <taxon>Eukaryota</taxon>
        <taxon>Metazoa</taxon>
        <taxon>Ecdysozoa</taxon>
        <taxon>Arthropoda</taxon>
        <taxon>Hexapoda</taxon>
        <taxon>Insecta</taxon>
        <taxon>Pterygota</taxon>
        <taxon>Neoptera</taxon>
        <taxon>Paraneoptera</taxon>
        <taxon>Hemiptera</taxon>
        <taxon>Sternorrhyncha</taxon>
        <taxon>Aleyrodoidea</taxon>
        <taxon>Aleyrodidae</taxon>
        <taxon>Aleyrodinae</taxon>
        <taxon>Bemisia</taxon>
    </lineage>
</organism>
<comment type="similarity">
    <text evidence="1">Belongs to the protein kinase superfamily. CMGC Ser/Thr protein kinase family. CDC2/CDKX subfamily.</text>
</comment>
<evidence type="ECO:0000256" key="10">
    <source>
        <dbReference type="ARBA" id="ARBA00035723"/>
    </source>
</evidence>
<evidence type="ECO:0000259" key="15">
    <source>
        <dbReference type="PROSITE" id="PS50011"/>
    </source>
</evidence>
<feature type="binding site" evidence="13">
    <location>
        <position position="38"/>
    </location>
    <ligand>
        <name>ATP</name>
        <dbReference type="ChEBI" id="CHEBI:30616"/>
    </ligand>
</feature>
<dbReference type="GO" id="GO:0005524">
    <property type="term" value="F:ATP binding"/>
    <property type="evidence" value="ECO:0007669"/>
    <property type="project" value="UniProtKB-UniRule"/>
</dbReference>
<evidence type="ECO:0000256" key="8">
    <source>
        <dbReference type="ARBA" id="ARBA00035711"/>
    </source>
</evidence>
<dbReference type="PANTHER" id="PTHR24056:SF171">
    <property type="entry name" value="CYCLIN-DEPENDENT KINASE 20"/>
    <property type="match status" value="1"/>
</dbReference>
<dbReference type="GO" id="GO:0004693">
    <property type="term" value="F:cyclin-dependent protein serine/threonine kinase activity"/>
    <property type="evidence" value="ECO:0007669"/>
    <property type="project" value="UniProtKB-EC"/>
</dbReference>
<protein>
    <recommendedName>
        <fullName evidence="8">Cyclin-dependent kinase 20</fullName>
        <ecNumber evidence="2">2.7.11.22</ecNumber>
    </recommendedName>
    <alternativeName>
        <fullName evidence="9">Cell cycle-related kinase</fullName>
    </alternativeName>
    <alternativeName>
        <fullName evidence="10">Cell division protein kinase 20</fullName>
    </alternativeName>
</protein>
<evidence type="ECO:0000256" key="6">
    <source>
        <dbReference type="ARBA" id="ARBA00022777"/>
    </source>
</evidence>
<keyword evidence="17" id="KW-1185">Reference proteome</keyword>
<dbReference type="InterPro" id="IPR050108">
    <property type="entry name" value="CDK"/>
</dbReference>
<evidence type="ECO:0000256" key="9">
    <source>
        <dbReference type="ARBA" id="ARBA00035720"/>
    </source>
</evidence>
<dbReference type="PROSITE" id="PS50011">
    <property type="entry name" value="PROTEIN_KINASE_DOM"/>
    <property type="match status" value="1"/>
</dbReference>
<evidence type="ECO:0000256" key="12">
    <source>
        <dbReference type="ARBA" id="ARBA00048367"/>
    </source>
</evidence>
<dbReference type="EC" id="2.7.11.22" evidence="2"/>
<keyword evidence="5 13" id="KW-0547">Nucleotide-binding</keyword>
<dbReference type="EMBL" id="OU963863">
    <property type="protein sequence ID" value="CAH0383972.1"/>
    <property type="molecule type" value="Genomic_DNA"/>
</dbReference>
<evidence type="ECO:0000256" key="11">
    <source>
        <dbReference type="ARBA" id="ARBA00047811"/>
    </source>
</evidence>
<keyword evidence="6" id="KW-0418">Kinase</keyword>
<comment type="catalytic activity">
    <reaction evidence="12">
        <text>L-seryl-[protein] + ATP = O-phospho-L-seryl-[protein] + ADP + H(+)</text>
        <dbReference type="Rhea" id="RHEA:17989"/>
        <dbReference type="Rhea" id="RHEA-COMP:9863"/>
        <dbReference type="Rhea" id="RHEA-COMP:11604"/>
        <dbReference type="ChEBI" id="CHEBI:15378"/>
        <dbReference type="ChEBI" id="CHEBI:29999"/>
        <dbReference type="ChEBI" id="CHEBI:30616"/>
        <dbReference type="ChEBI" id="CHEBI:83421"/>
        <dbReference type="ChEBI" id="CHEBI:456216"/>
        <dbReference type="EC" id="2.7.11.22"/>
    </reaction>
</comment>
<proteinExistence type="inferred from homology"/>
<evidence type="ECO:0000256" key="7">
    <source>
        <dbReference type="ARBA" id="ARBA00022840"/>
    </source>
</evidence>
<dbReference type="FunFam" id="1.10.510.10:FF:000624">
    <property type="entry name" value="Mitogen-activated protein kinase"/>
    <property type="match status" value="1"/>
</dbReference>
<dbReference type="GO" id="GO:0005634">
    <property type="term" value="C:nucleus"/>
    <property type="evidence" value="ECO:0007669"/>
    <property type="project" value="TreeGrafter"/>
</dbReference>
<gene>
    <name evidence="16" type="ORF">BEMITA_LOCUS3357</name>
</gene>
<keyword evidence="7 13" id="KW-0067">ATP-binding</keyword>
<dbReference type="Gene3D" id="3.30.200.20">
    <property type="entry name" value="Phosphorylase Kinase, domain 1"/>
    <property type="match status" value="1"/>
</dbReference>
<dbReference type="Gene3D" id="1.10.510.10">
    <property type="entry name" value="Transferase(Phosphotransferase) domain 1"/>
    <property type="match status" value="1"/>
</dbReference>
<evidence type="ECO:0000313" key="16">
    <source>
        <dbReference type="EMBL" id="CAH0383972.1"/>
    </source>
</evidence>
<evidence type="ECO:0000313" key="17">
    <source>
        <dbReference type="Proteomes" id="UP001152759"/>
    </source>
</evidence>
<comment type="catalytic activity">
    <reaction evidence="11">
        <text>L-threonyl-[protein] + ATP = O-phospho-L-threonyl-[protein] + ADP + H(+)</text>
        <dbReference type="Rhea" id="RHEA:46608"/>
        <dbReference type="Rhea" id="RHEA-COMP:11060"/>
        <dbReference type="Rhea" id="RHEA-COMP:11605"/>
        <dbReference type="ChEBI" id="CHEBI:15378"/>
        <dbReference type="ChEBI" id="CHEBI:30013"/>
        <dbReference type="ChEBI" id="CHEBI:30616"/>
        <dbReference type="ChEBI" id="CHEBI:61977"/>
        <dbReference type="ChEBI" id="CHEBI:456216"/>
        <dbReference type="EC" id="2.7.11.22"/>
    </reaction>
</comment>
<keyword evidence="4" id="KW-0808">Transferase</keyword>
<evidence type="ECO:0000256" key="14">
    <source>
        <dbReference type="RuleBase" id="RU000304"/>
    </source>
</evidence>
<evidence type="ECO:0000256" key="5">
    <source>
        <dbReference type="ARBA" id="ARBA00022741"/>
    </source>
</evidence>
<sequence>MNQYSVDEFIGEGAHGQVFAAVEKTTNRKVALKKLIAKNSKADILISYVRELKILQQIKCKYVIELLDFFPHNFALCLIFEFMPSGLLEMVHYSEEPLTLQQEKTYCSMLLKGVSYLHQNGIIHRDLKPANLLISADGILRIADFGLSRLLYNEEDGKDGSRKKYTARVATRWYRAPESLYGSNNYDEKIDIWAVGCIIAEINNKAPLFAGETDIEQLSIVVQSLGRPSEKNWPNMKKLPDFGKIHFPKWKPISWNVLLPDANPELRSLVQSLLLYNAADRLSASEALKHRFFYSLPLPCPDNKMPHPPSNHRQLVKIQNKAPKAPTRENVFGDLVAFL</sequence>
<dbReference type="Pfam" id="PF00069">
    <property type="entry name" value="Pkinase"/>
    <property type="match status" value="1"/>
</dbReference>
<dbReference type="InterPro" id="IPR011009">
    <property type="entry name" value="Kinase-like_dom_sf"/>
</dbReference>
<evidence type="ECO:0000256" key="3">
    <source>
        <dbReference type="ARBA" id="ARBA00022527"/>
    </source>
</evidence>
<dbReference type="SUPFAM" id="SSF56112">
    <property type="entry name" value="Protein kinase-like (PK-like)"/>
    <property type="match status" value="1"/>
</dbReference>
<dbReference type="PROSITE" id="PS00108">
    <property type="entry name" value="PROTEIN_KINASE_ST"/>
    <property type="match status" value="1"/>
</dbReference>
<reference evidence="16" key="1">
    <citation type="submission" date="2021-12" db="EMBL/GenBank/DDBJ databases">
        <authorList>
            <person name="King R."/>
        </authorList>
    </citation>
    <scope>NUCLEOTIDE SEQUENCE</scope>
</reference>
<evidence type="ECO:0000256" key="4">
    <source>
        <dbReference type="ARBA" id="ARBA00022679"/>
    </source>
</evidence>
<dbReference type="Proteomes" id="UP001152759">
    <property type="component" value="Chromosome 2"/>
</dbReference>
<dbReference type="InterPro" id="IPR000719">
    <property type="entry name" value="Prot_kinase_dom"/>
</dbReference>
<dbReference type="PANTHER" id="PTHR24056">
    <property type="entry name" value="CELL DIVISION PROTEIN KINASE"/>
    <property type="match status" value="1"/>
</dbReference>
<evidence type="ECO:0000256" key="2">
    <source>
        <dbReference type="ARBA" id="ARBA00012425"/>
    </source>
</evidence>
<evidence type="ECO:0000256" key="13">
    <source>
        <dbReference type="PROSITE-ProRule" id="PRU10141"/>
    </source>
</evidence>